<accession>A0A4Y2G6J7</accession>
<evidence type="ECO:0000313" key="2">
    <source>
        <dbReference type="EMBL" id="GBM49340.1"/>
    </source>
</evidence>
<reference evidence="2 3" key="1">
    <citation type="journal article" date="2019" name="Sci. Rep.">
        <title>Orb-weaving spider Araneus ventricosus genome elucidates the spidroin gene catalogue.</title>
        <authorList>
            <person name="Kono N."/>
            <person name="Nakamura H."/>
            <person name="Ohtoshi R."/>
            <person name="Moran D.A.P."/>
            <person name="Shinohara A."/>
            <person name="Yoshida Y."/>
            <person name="Fujiwara M."/>
            <person name="Mori M."/>
            <person name="Tomita M."/>
            <person name="Arakawa K."/>
        </authorList>
    </citation>
    <scope>NUCLEOTIDE SEQUENCE [LARGE SCALE GENOMIC DNA]</scope>
</reference>
<keyword evidence="1" id="KW-1133">Transmembrane helix</keyword>
<dbReference type="EMBL" id="BGPR01001251">
    <property type="protein sequence ID" value="GBM49340.1"/>
    <property type="molecule type" value="Genomic_DNA"/>
</dbReference>
<evidence type="ECO:0000313" key="3">
    <source>
        <dbReference type="Proteomes" id="UP000499080"/>
    </source>
</evidence>
<comment type="caution">
    <text evidence="2">The sequence shown here is derived from an EMBL/GenBank/DDBJ whole genome shotgun (WGS) entry which is preliminary data.</text>
</comment>
<gene>
    <name evidence="2" type="ORF">AVEN_148669_1</name>
</gene>
<sequence length="138" mass="15864">MLSASLLLYWKIVALLLLSPLPINSHSQLLSFLLWNTMQFHKFFGGQLLAVLFLKLIDIILIHLQSHDLGQRHNLVDYRPHRYCLKPLKVTLDNVLRTKLLPSRSESSLGDPFPLLFDQLEKGNAVEVQKIPRISKTL</sequence>
<keyword evidence="1" id="KW-0812">Transmembrane</keyword>
<keyword evidence="1" id="KW-0472">Membrane</keyword>
<name>A0A4Y2G6J7_ARAVE</name>
<protein>
    <submittedName>
        <fullName evidence="2">Uncharacterized protein</fullName>
    </submittedName>
</protein>
<dbReference type="AlphaFoldDB" id="A0A4Y2G6J7"/>
<feature type="transmembrane region" description="Helical" evidence="1">
    <location>
        <begin position="43"/>
        <end position="64"/>
    </location>
</feature>
<dbReference type="Proteomes" id="UP000499080">
    <property type="component" value="Unassembled WGS sequence"/>
</dbReference>
<evidence type="ECO:0000256" key="1">
    <source>
        <dbReference type="SAM" id="Phobius"/>
    </source>
</evidence>
<organism evidence="2 3">
    <name type="scientific">Araneus ventricosus</name>
    <name type="common">Orbweaver spider</name>
    <name type="synonym">Epeira ventricosa</name>
    <dbReference type="NCBI Taxonomy" id="182803"/>
    <lineage>
        <taxon>Eukaryota</taxon>
        <taxon>Metazoa</taxon>
        <taxon>Ecdysozoa</taxon>
        <taxon>Arthropoda</taxon>
        <taxon>Chelicerata</taxon>
        <taxon>Arachnida</taxon>
        <taxon>Araneae</taxon>
        <taxon>Araneomorphae</taxon>
        <taxon>Entelegynae</taxon>
        <taxon>Araneoidea</taxon>
        <taxon>Araneidae</taxon>
        <taxon>Araneus</taxon>
    </lineage>
</organism>
<proteinExistence type="predicted"/>
<keyword evidence="3" id="KW-1185">Reference proteome</keyword>